<feature type="domain" description="EF-hand" evidence="2">
    <location>
        <begin position="107"/>
        <end position="142"/>
    </location>
</feature>
<evidence type="ECO:0000259" key="2">
    <source>
        <dbReference type="PROSITE" id="PS50222"/>
    </source>
</evidence>
<dbReference type="AlphaFoldDB" id="A0A1R2B594"/>
<proteinExistence type="predicted"/>
<name>A0A1R2B594_9CILI</name>
<evidence type="ECO:0000313" key="3">
    <source>
        <dbReference type="EMBL" id="OMJ71964.1"/>
    </source>
</evidence>
<dbReference type="InterPro" id="IPR011992">
    <property type="entry name" value="EF-hand-dom_pair"/>
</dbReference>
<dbReference type="PROSITE" id="PS50222">
    <property type="entry name" value="EF_HAND_2"/>
    <property type="match status" value="2"/>
</dbReference>
<dbReference type="EMBL" id="MPUH01000941">
    <property type="protein sequence ID" value="OMJ71964.1"/>
    <property type="molecule type" value="Genomic_DNA"/>
</dbReference>
<dbReference type="InterPro" id="IPR002048">
    <property type="entry name" value="EF_hand_dom"/>
</dbReference>
<protein>
    <recommendedName>
        <fullName evidence="2">EF-hand domain-containing protein</fullName>
    </recommendedName>
</protein>
<dbReference type="InterPro" id="IPR018247">
    <property type="entry name" value="EF_Hand_1_Ca_BS"/>
</dbReference>
<sequence length="222" mass="26070">MRKLNPKISEELIKTNTLLQKRNEQKKSEEIENRLQKLYKERIFKRKIIQTNTESWLAKHGKTQYIQFDKAKKSNLRKCFLSIDLNGSKSIELEEIIEAMLTLGIAESKAQAKQIFKEVDINGNGHIEFNEFLLLLKNKNPRVKALTELFNNVIERKMGFESDMLPFQLAVSNYRRKMIMNAVMEPGNQKAEHILRSTSQVFTRKFNKLKRNLQKNKSQEAI</sequence>
<dbReference type="OrthoDB" id="443458at2759"/>
<dbReference type="Pfam" id="PF13499">
    <property type="entry name" value="EF-hand_7"/>
    <property type="match status" value="1"/>
</dbReference>
<dbReference type="CDD" id="cd00051">
    <property type="entry name" value="EFh"/>
    <property type="match status" value="1"/>
</dbReference>
<dbReference type="GO" id="GO:0005509">
    <property type="term" value="F:calcium ion binding"/>
    <property type="evidence" value="ECO:0007669"/>
    <property type="project" value="InterPro"/>
</dbReference>
<evidence type="ECO:0000313" key="4">
    <source>
        <dbReference type="Proteomes" id="UP000187209"/>
    </source>
</evidence>
<keyword evidence="4" id="KW-1185">Reference proteome</keyword>
<dbReference type="PROSITE" id="PS00018">
    <property type="entry name" value="EF_HAND_1"/>
    <property type="match status" value="2"/>
</dbReference>
<accession>A0A1R2B594</accession>
<evidence type="ECO:0000256" key="1">
    <source>
        <dbReference type="ARBA" id="ARBA00022837"/>
    </source>
</evidence>
<dbReference type="Gene3D" id="1.10.238.10">
    <property type="entry name" value="EF-hand"/>
    <property type="match status" value="1"/>
</dbReference>
<dbReference type="SUPFAM" id="SSF47473">
    <property type="entry name" value="EF-hand"/>
    <property type="match status" value="1"/>
</dbReference>
<dbReference type="Proteomes" id="UP000187209">
    <property type="component" value="Unassembled WGS sequence"/>
</dbReference>
<comment type="caution">
    <text evidence="3">The sequence shown here is derived from an EMBL/GenBank/DDBJ whole genome shotgun (WGS) entry which is preliminary data.</text>
</comment>
<gene>
    <name evidence="3" type="ORF">SteCoe_29698</name>
</gene>
<reference evidence="3 4" key="1">
    <citation type="submission" date="2016-11" db="EMBL/GenBank/DDBJ databases">
        <title>The macronuclear genome of Stentor coeruleus: a giant cell with tiny introns.</title>
        <authorList>
            <person name="Slabodnick M."/>
            <person name="Ruby J.G."/>
            <person name="Reiff S.B."/>
            <person name="Swart E.C."/>
            <person name="Gosai S."/>
            <person name="Prabakaran S."/>
            <person name="Witkowska E."/>
            <person name="Larue G.E."/>
            <person name="Fisher S."/>
            <person name="Freeman R.M."/>
            <person name="Gunawardena J."/>
            <person name="Chu W."/>
            <person name="Stover N.A."/>
            <person name="Gregory B.D."/>
            <person name="Nowacki M."/>
            <person name="Derisi J."/>
            <person name="Roy S.W."/>
            <person name="Marshall W.F."/>
            <person name="Sood P."/>
        </authorList>
    </citation>
    <scope>NUCLEOTIDE SEQUENCE [LARGE SCALE GENOMIC DNA]</scope>
    <source>
        <strain evidence="3">WM001</strain>
    </source>
</reference>
<dbReference type="SMART" id="SM00054">
    <property type="entry name" value="EFh"/>
    <property type="match status" value="2"/>
</dbReference>
<organism evidence="3 4">
    <name type="scientific">Stentor coeruleus</name>
    <dbReference type="NCBI Taxonomy" id="5963"/>
    <lineage>
        <taxon>Eukaryota</taxon>
        <taxon>Sar</taxon>
        <taxon>Alveolata</taxon>
        <taxon>Ciliophora</taxon>
        <taxon>Postciliodesmatophora</taxon>
        <taxon>Heterotrichea</taxon>
        <taxon>Heterotrichida</taxon>
        <taxon>Stentoridae</taxon>
        <taxon>Stentor</taxon>
    </lineage>
</organism>
<keyword evidence="1" id="KW-0106">Calcium</keyword>
<feature type="domain" description="EF-hand" evidence="2">
    <location>
        <begin position="71"/>
        <end position="106"/>
    </location>
</feature>